<dbReference type="InterPro" id="IPR018229">
    <property type="entry name" value="Rhodopsin_retinal_BS"/>
</dbReference>
<dbReference type="GO" id="GO:0005216">
    <property type="term" value="F:monoatomic ion channel activity"/>
    <property type="evidence" value="ECO:0007669"/>
    <property type="project" value="InterPro"/>
</dbReference>
<keyword evidence="6" id="KW-0681">Retinal protein</keyword>
<evidence type="ECO:0000256" key="10">
    <source>
        <dbReference type="ARBA" id="ARBA00023170"/>
    </source>
</evidence>
<keyword evidence="7 12" id="KW-1133">Transmembrane helix</keyword>
<dbReference type="SUPFAM" id="SSF81321">
    <property type="entry name" value="Family A G protein-coupled receptor-like"/>
    <property type="match status" value="1"/>
</dbReference>
<keyword evidence="10" id="KW-0675">Receptor</keyword>
<keyword evidence="3" id="KW-0600">Photoreceptor protein</keyword>
<evidence type="ECO:0000256" key="3">
    <source>
        <dbReference type="ARBA" id="ARBA00022543"/>
    </source>
</evidence>
<feature type="transmembrane region" description="Helical" evidence="12">
    <location>
        <begin position="57"/>
        <end position="79"/>
    </location>
</feature>
<dbReference type="AlphaFoldDB" id="A0A6J7BKN6"/>
<keyword evidence="5 12" id="KW-0812">Transmembrane</keyword>
<feature type="transmembrane region" description="Helical" evidence="12">
    <location>
        <begin position="166"/>
        <end position="182"/>
    </location>
</feature>
<keyword evidence="9 12" id="KW-0472">Membrane</keyword>
<keyword evidence="4" id="KW-0716">Sensory transduction</keyword>
<evidence type="ECO:0000256" key="8">
    <source>
        <dbReference type="ARBA" id="ARBA00022991"/>
    </source>
</evidence>
<dbReference type="PROSITE" id="PS00950">
    <property type="entry name" value="BACTERIAL_OPSIN_1"/>
    <property type="match status" value="1"/>
</dbReference>
<feature type="region of interest" description="Disordered" evidence="11">
    <location>
        <begin position="16"/>
        <end position="39"/>
    </location>
</feature>
<protein>
    <submittedName>
        <fullName evidence="15">Unannotated protein</fullName>
    </submittedName>
</protein>
<evidence type="ECO:0000256" key="11">
    <source>
        <dbReference type="SAM" id="MobiDB-lite"/>
    </source>
</evidence>
<dbReference type="GO" id="GO:0007602">
    <property type="term" value="P:phototransduction"/>
    <property type="evidence" value="ECO:0007669"/>
    <property type="project" value="UniProtKB-KW"/>
</dbReference>
<dbReference type="SMART" id="SM01021">
    <property type="entry name" value="Bac_rhodopsin"/>
    <property type="match status" value="1"/>
</dbReference>
<evidence type="ECO:0000256" key="5">
    <source>
        <dbReference type="ARBA" id="ARBA00022692"/>
    </source>
</evidence>
<feature type="transmembrane region" description="Helical" evidence="12">
    <location>
        <begin position="91"/>
        <end position="108"/>
    </location>
</feature>
<evidence type="ECO:0000256" key="4">
    <source>
        <dbReference type="ARBA" id="ARBA00022606"/>
    </source>
</evidence>
<dbReference type="PANTHER" id="PTHR28286:SF2">
    <property type="entry name" value="BACTERIORHODOPSIN _OPSIN, NOPA (EUROFUNG)"/>
    <property type="match status" value="1"/>
</dbReference>
<dbReference type="Pfam" id="PF01036">
    <property type="entry name" value="Bac_rhodopsin"/>
    <property type="match status" value="1"/>
</dbReference>
<dbReference type="InterPro" id="IPR001425">
    <property type="entry name" value="Arc/bac/fun_rhodopsins"/>
</dbReference>
<sequence length="305" mass="33207">MSEVSGDPDFQVAAVTYPREDLPAPKPALRPPYDGSAPTAPSLEREKLMLQLSDGQWSSLFNVFSFGLISMLACTVFTLVSQSRVLPKYRAALVMSSMVTFIAGYHYWRIFNSFEGSSKGNAVTIGTAQGAFNEAYRYVDWILTVPLLLVEVIAVLALARQASKSLMTRLVPASAAMIILGYPGEISTVTSEKVIWGVLSTLPFLYILWVLFIELTKSLGNQPEGVAATVSRLRLLLIGTWGVYPISYLIPMIITNPTATEAAGLFTARQVGYTVADVLAKCVFGLTIYKIARMKSAAEGMAESH</sequence>
<evidence type="ECO:0000256" key="2">
    <source>
        <dbReference type="ARBA" id="ARBA00008130"/>
    </source>
</evidence>
<gene>
    <name evidence="14" type="ORF">UFOPK2342_01542</name>
    <name evidence="13" type="ORF">UFOPK2423_00005</name>
    <name evidence="15" type="ORF">UFOPK3266_01205</name>
</gene>
<dbReference type="GO" id="GO:0016020">
    <property type="term" value="C:membrane"/>
    <property type="evidence" value="ECO:0007669"/>
    <property type="project" value="UniProtKB-SubCell"/>
</dbReference>
<dbReference type="Gene3D" id="1.20.1070.10">
    <property type="entry name" value="Rhodopsin 7-helix transmembrane proteins"/>
    <property type="match status" value="1"/>
</dbReference>
<dbReference type="EMBL" id="CAEZXB010000044">
    <property type="protein sequence ID" value="CAB4687165.1"/>
    <property type="molecule type" value="Genomic_DNA"/>
</dbReference>
<dbReference type="EMBL" id="CAFBAA010000035">
    <property type="protein sequence ID" value="CAB4844708.1"/>
    <property type="molecule type" value="Genomic_DNA"/>
</dbReference>
<evidence type="ECO:0000313" key="14">
    <source>
        <dbReference type="EMBL" id="CAB4687165.1"/>
    </source>
</evidence>
<comment type="similarity">
    <text evidence="2">Belongs to the archaeal/bacterial/fungal opsin family.</text>
</comment>
<dbReference type="EMBL" id="CAEZXN010000001">
    <property type="protein sequence ID" value="CAB4682038.1"/>
    <property type="molecule type" value="Genomic_DNA"/>
</dbReference>
<feature type="transmembrane region" description="Helical" evidence="12">
    <location>
        <begin position="194"/>
        <end position="212"/>
    </location>
</feature>
<dbReference type="PANTHER" id="PTHR28286">
    <property type="match status" value="1"/>
</dbReference>
<evidence type="ECO:0000313" key="15">
    <source>
        <dbReference type="EMBL" id="CAB4844708.1"/>
    </source>
</evidence>
<evidence type="ECO:0000256" key="12">
    <source>
        <dbReference type="SAM" id="Phobius"/>
    </source>
</evidence>
<evidence type="ECO:0000256" key="6">
    <source>
        <dbReference type="ARBA" id="ARBA00022925"/>
    </source>
</evidence>
<evidence type="ECO:0000256" key="1">
    <source>
        <dbReference type="ARBA" id="ARBA00004141"/>
    </source>
</evidence>
<feature type="transmembrane region" description="Helical" evidence="12">
    <location>
        <begin position="274"/>
        <end position="292"/>
    </location>
</feature>
<comment type="subcellular location">
    <subcellularLocation>
        <location evidence="1">Membrane</location>
        <topology evidence="1">Multi-pass membrane protein</topology>
    </subcellularLocation>
</comment>
<reference evidence="15" key="1">
    <citation type="submission" date="2020-05" db="EMBL/GenBank/DDBJ databases">
        <authorList>
            <person name="Chiriac C."/>
            <person name="Salcher M."/>
            <person name="Ghai R."/>
            <person name="Kavagutti S V."/>
        </authorList>
    </citation>
    <scope>NUCLEOTIDE SEQUENCE</scope>
</reference>
<proteinExistence type="inferred from homology"/>
<dbReference type="PRINTS" id="PR00251">
    <property type="entry name" value="BACTRLOPSIN"/>
</dbReference>
<evidence type="ECO:0000256" key="9">
    <source>
        <dbReference type="ARBA" id="ARBA00023136"/>
    </source>
</evidence>
<organism evidence="15">
    <name type="scientific">freshwater metagenome</name>
    <dbReference type="NCBI Taxonomy" id="449393"/>
    <lineage>
        <taxon>unclassified sequences</taxon>
        <taxon>metagenomes</taxon>
        <taxon>ecological metagenomes</taxon>
    </lineage>
</organism>
<name>A0A6J7BKN6_9ZZZZ</name>
<feature type="transmembrane region" description="Helical" evidence="12">
    <location>
        <begin position="141"/>
        <end position="159"/>
    </location>
</feature>
<evidence type="ECO:0000313" key="13">
    <source>
        <dbReference type="EMBL" id="CAB4682038.1"/>
    </source>
</evidence>
<dbReference type="GO" id="GO:0009881">
    <property type="term" value="F:photoreceptor activity"/>
    <property type="evidence" value="ECO:0007669"/>
    <property type="project" value="UniProtKB-KW"/>
</dbReference>
<feature type="transmembrane region" description="Helical" evidence="12">
    <location>
        <begin position="233"/>
        <end position="254"/>
    </location>
</feature>
<accession>A0A6J7BKN6</accession>
<keyword evidence="8" id="KW-0157">Chromophore</keyword>
<dbReference type="CDD" id="cd15242">
    <property type="entry name" value="7tm_Proteorhodopsin"/>
    <property type="match status" value="1"/>
</dbReference>
<evidence type="ECO:0000256" key="7">
    <source>
        <dbReference type="ARBA" id="ARBA00022989"/>
    </source>
</evidence>